<evidence type="ECO:0000256" key="1">
    <source>
        <dbReference type="SAM" id="MobiDB-lite"/>
    </source>
</evidence>
<feature type="region of interest" description="Disordered" evidence="1">
    <location>
        <begin position="70"/>
        <end position="91"/>
    </location>
</feature>
<dbReference type="OrthoDB" id="1305922at2759"/>
<accession>A0A484KZF6</accession>
<gene>
    <name evidence="2" type="ORF">CCAM_LOCUS9838</name>
</gene>
<feature type="compositionally biased region" description="Gly residues" evidence="1">
    <location>
        <begin position="76"/>
        <end position="88"/>
    </location>
</feature>
<sequence length="123" mass="13064">MTVEEERNLVSFRVSSRRPTQDNSLKCKHCGEIGQEISGCFQIIGYPEWWADQLCVCKVEPAEVARAVGRPKAGGTTEGGGAPAGRGAGNCTDKTLTDSAGNCTATDSAPFTDSAPISFFEFL</sequence>
<protein>
    <submittedName>
        <fullName evidence="2">Uncharacterized protein</fullName>
    </submittedName>
</protein>
<dbReference type="AlphaFoldDB" id="A0A484KZF6"/>
<dbReference type="Proteomes" id="UP000595140">
    <property type="component" value="Unassembled WGS sequence"/>
</dbReference>
<name>A0A484KZF6_9ASTE</name>
<reference evidence="2 3" key="1">
    <citation type="submission" date="2018-04" db="EMBL/GenBank/DDBJ databases">
        <authorList>
            <person name="Vogel A."/>
        </authorList>
    </citation>
    <scope>NUCLEOTIDE SEQUENCE [LARGE SCALE GENOMIC DNA]</scope>
</reference>
<keyword evidence="3" id="KW-1185">Reference proteome</keyword>
<evidence type="ECO:0000313" key="3">
    <source>
        <dbReference type="Proteomes" id="UP000595140"/>
    </source>
</evidence>
<proteinExistence type="predicted"/>
<dbReference type="EMBL" id="OOIL02000669">
    <property type="protein sequence ID" value="VFQ68062.1"/>
    <property type="molecule type" value="Genomic_DNA"/>
</dbReference>
<organism evidence="2 3">
    <name type="scientific">Cuscuta campestris</name>
    <dbReference type="NCBI Taxonomy" id="132261"/>
    <lineage>
        <taxon>Eukaryota</taxon>
        <taxon>Viridiplantae</taxon>
        <taxon>Streptophyta</taxon>
        <taxon>Embryophyta</taxon>
        <taxon>Tracheophyta</taxon>
        <taxon>Spermatophyta</taxon>
        <taxon>Magnoliopsida</taxon>
        <taxon>eudicotyledons</taxon>
        <taxon>Gunneridae</taxon>
        <taxon>Pentapetalae</taxon>
        <taxon>asterids</taxon>
        <taxon>lamiids</taxon>
        <taxon>Solanales</taxon>
        <taxon>Convolvulaceae</taxon>
        <taxon>Cuscuteae</taxon>
        <taxon>Cuscuta</taxon>
        <taxon>Cuscuta subgen. Grammica</taxon>
        <taxon>Cuscuta sect. Cleistogrammica</taxon>
    </lineage>
</organism>
<evidence type="ECO:0000313" key="2">
    <source>
        <dbReference type="EMBL" id="VFQ68062.1"/>
    </source>
</evidence>